<reference evidence="1 2" key="1">
    <citation type="submission" date="2018-11" db="EMBL/GenBank/DDBJ databases">
        <title>Genome assembly of Steccherinum ochraceum LE-BIN_3174, the white-rot fungus of the Steccherinaceae family (The Residual Polyporoid clade, Polyporales, Basidiomycota).</title>
        <authorList>
            <person name="Fedorova T.V."/>
            <person name="Glazunova O.A."/>
            <person name="Landesman E.O."/>
            <person name="Moiseenko K.V."/>
            <person name="Psurtseva N.V."/>
            <person name="Savinova O.S."/>
            <person name="Shakhova N.V."/>
            <person name="Tyazhelova T.V."/>
            <person name="Vasina D.V."/>
        </authorList>
    </citation>
    <scope>NUCLEOTIDE SEQUENCE [LARGE SCALE GENOMIC DNA]</scope>
    <source>
        <strain evidence="1 2">LE-BIN_3174</strain>
    </source>
</reference>
<dbReference type="AlphaFoldDB" id="A0A4R0RCW0"/>
<evidence type="ECO:0000313" key="1">
    <source>
        <dbReference type="EMBL" id="TCD65920.1"/>
    </source>
</evidence>
<organism evidence="1 2">
    <name type="scientific">Steccherinum ochraceum</name>
    <dbReference type="NCBI Taxonomy" id="92696"/>
    <lineage>
        <taxon>Eukaryota</taxon>
        <taxon>Fungi</taxon>
        <taxon>Dikarya</taxon>
        <taxon>Basidiomycota</taxon>
        <taxon>Agaricomycotina</taxon>
        <taxon>Agaricomycetes</taxon>
        <taxon>Polyporales</taxon>
        <taxon>Steccherinaceae</taxon>
        <taxon>Steccherinum</taxon>
    </lineage>
</organism>
<keyword evidence="2" id="KW-1185">Reference proteome</keyword>
<dbReference type="OrthoDB" id="2797880at2759"/>
<comment type="caution">
    <text evidence="1">The sequence shown here is derived from an EMBL/GenBank/DDBJ whole genome shotgun (WGS) entry which is preliminary data.</text>
</comment>
<dbReference type="Pfam" id="PF12014">
    <property type="entry name" value="Cyclin_D1_bind"/>
    <property type="match status" value="1"/>
</dbReference>
<dbReference type="Proteomes" id="UP000292702">
    <property type="component" value="Unassembled WGS sequence"/>
</dbReference>
<accession>A0A4R0RCW0</accession>
<name>A0A4R0RCW0_9APHY</name>
<evidence type="ECO:0000313" key="2">
    <source>
        <dbReference type="Proteomes" id="UP000292702"/>
    </source>
</evidence>
<proteinExistence type="predicted"/>
<gene>
    <name evidence="1" type="ORF">EIP91_001988</name>
</gene>
<protein>
    <submittedName>
        <fullName evidence="1">Uncharacterized protein</fullName>
    </submittedName>
</protein>
<dbReference type="EMBL" id="RWJN01000157">
    <property type="protein sequence ID" value="TCD65920.1"/>
    <property type="molecule type" value="Genomic_DNA"/>
</dbReference>
<sequence>MDLAARDKPTYPTYWETVRIILQDNRSDGEGHEETSPSVTIVFPWDSPDYIDTSADDAVIRTQEKPSFHFLGETTQSYYVWYGAGLTESSYSLHPEFPSSHSAPWLDRTRRNPRLPDGTLHPKVYNNMATMPRISNIISLCGAPSDTGTVKPAALSLSAGPYAPGDLHHPAIRGIADMRGSGHAEVLERPVFKMRDMDQPCGRYYPLRFPPLPPLPPTLPDDEDSPILDDNFHESLLSGIWLGSYGLFGTEVLFLQWAEAENTMNAWKITGDVQVPRGVISWHFKLGVPTILDDETRRVLGEIPSSTRAYPGKGLSSGRGFMYVALPFMHFKIV</sequence>